<reference evidence="1" key="1">
    <citation type="submission" date="2022-08" db="EMBL/GenBank/DDBJ databases">
        <title>Genomic Encyclopedia of Type Strains, Phase III (KMG-III): the genomes of soil and plant-associated and newly described type strains.</title>
        <authorList>
            <person name="Whitman W."/>
        </authorList>
    </citation>
    <scope>NUCLEOTIDE SEQUENCE</scope>
    <source>
        <strain evidence="1">HMT 1</strain>
    </source>
</reference>
<dbReference type="Pfam" id="PF05258">
    <property type="entry name" value="DciA"/>
    <property type="match status" value="1"/>
</dbReference>
<dbReference type="AlphaFoldDB" id="A0AAE3L0W4"/>
<protein>
    <recommendedName>
        <fullName evidence="3">DUF721 domain-containing protein</fullName>
    </recommendedName>
</protein>
<dbReference type="PANTHER" id="PTHR36456">
    <property type="entry name" value="UPF0232 PROTEIN SCO3875"/>
    <property type="match status" value="1"/>
</dbReference>
<comment type="caution">
    <text evidence="1">The sequence shown here is derived from an EMBL/GenBank/DDBJ whole genome shotgun (WGS) entry which is preliminary data.</text>
</comment>
<dbReference type="EMBL" id="JANUCT010000001">
    <property type="protein sequence ID" value="MCS3902261.1"/>
    <property type="molecule type" value="Genomic_DNA"/>
</dbReference>
<sequence>MSNQNLSALLRRNPQVQRIVSHAKTLQRLQAQLEKHLPPALAENCQVAACADGVLTLYTKSPAWAAKLRFQTAALLKIFQDDTTLGAIDTIRVKARPPANNSPDALTEHRSQGLSDATSALLRQVAESTDDPDLRQTLLRLAEN</sequence>
<proteinExistence type="predicted"/>
<gene>
    <name evidence="1" type="ORF">J2T55_000253</name>
</gene>
<dbReference type="Proteomes" id="UP001204445">
    <property type="component" value="Unassembled WGS sequence"/>
</dbReference>
<organism evidence="1 2">
    <name type="scientific">Methylohalomonas lacus</name>
    <dbReference type="NCBI Taxonomy" id="398773"/>
    <lineage>
        <taxon>Bacteria</taxon>
        <taxon>Pseudomonadati</taxon>
        <taxon>Pseudomonadota</taxon>
        <taxon>Gammaproteobacteria</taxon>
        <taxon>Methylohalomonadales</taxon>
        <taxon>Methylohalomonadaceae</taxon>
        <taxon>Methylohalomonas</taxon>
    </lineage>
</organism>
<evidence type="ECO:0000313" key="2">
    <source>
        <dbReference type="Proteomes" id="UP001204445"/>
    </source>
</evidence>
<evidence type="ECO:0008006" key="3">
    <source>
        <dbReference type="Google" id="ProtNLM"/>
    </source>
</evidence>
<evidence type="ECO:0000313" key="1">
    <source>
        <dbReference type="EMBL" id="MCS3902261.1"/>
    </source>
</evidence>
<dbReference type="PANTHER" id="PTHR36456:SF1">
    <property type="entry name" value="UPF0232 PROTEIN SCO3875"/>
    <property type="match status" value="1"/>
</dbReference>
<keyword evidence="2" id="KW-1185">Reference proteome</keyword>
<dbReference type="RefSeq" id="WP_259053722.1">
    <property type="nucleotide sequence ID" value="NZ_JANUCT010000001.1"/>
</dbReference>
<accession>A0AAE3L0W4</accession>
<name>A0AAE3L0W4_9GAMM</name>
<dbReference type="InterPro" id="IPR007922">
    <property type="entry name" value="DciA-like"/>
</dbReference>